<feature type="region of interest" description="Disordered" evidence="1">
    <location>
        <begin position="244"/>
        <end position="268"/>
    </location>
</feature>
<sequence length="268" mass="29424">MNSRKNWAEWSDHPQQHYLIEPRYLAGGGDLRHVTEALRASGWKEKSKTGGPLVFHNPAEMIRVVFDPLTRPGGWTIEGKASGHQQAWAAKFGVGTPVEIIAGLTDALSQPPSAHAPNVWAPLAAQNWNTRQGRHFTAMSPDKSAFVQFHQSSPGQAHWWIGARTEHGRAWDAELSPTTPLSLVQAVTTALADPQPVMRPRGMFPPSNRLRTTSVSVRPSELGAWQQARLNAARTAAWARSAWATARPRTRHPATAPHTPAGHTTGRR</sequence>
<evidence type="ECO:0000313" key="4">
    <source>
        <dbReference type="Proteomes" id="UP001596160"/>
    </source>
</evidence>
<keyword evidence="4" id="KW-1185">Reference proteome</keyword>
<dbReference type="Proteomes" id="UP001596160">
    <property type="component" value="Unassembled WGS sequence"/>
</dbReference>
<evidence type="ECO:0000313" key="3">
    <source>
        <dbReference type="EMBL" id="MFC5154021.1"/>
    </source>
</evidence>
<comment type="caution">
    <text evidence="3">The sequence shown here is derived from an EMBL/GenBank/DDBJ whole genome shotgun (WGS) entry which is preliminary data.</text>
</comment>
<name>A0ABW0ALP6_9ACTN</name>
<gene>
    <name evidence="3" type="ORF">ACFPRH_20005</name>
</gene>
<feature type="domain" description="DUF317" evidence="2">
    <location>
        <begin position="140"/>
        <end position="197"/>
    </location>
</feature>
<reference evidence="4" key="1">
    <citation type="journal article" date="2019" name="Int. J. Syst. Evol. Microbiol.">
        <title>The Global Catalogue of Microorganisms (GCM) 10K type strain sequencing project: providing services to taxonomists for standard genome sequencing and annotation.</title>
        <authorList>
            <consortium name="The Broad Institute Genomics Platform"/>
            <consortium name="The Broad Institute Genome Sequencing Center for Infectious Disease"/>
            <person name="Wu L."/>
            <person name="Ma J."/>
        </authorList>
    </citation>
    <scope>NUCLEOTIDE SEQUENCE [LARGE SCALE GENOMIC DNA]</scope>
    <source>
        <strain evidence="4">PCU 266</strain>
    </source>
</reference>
<dbReference type="Pfam" id="PF03771">
    <property type="entry name" value="SPDY"/>
    <property type="match status" value="2"/>
</dbReference>
<feature type="domain" description="DUF317" evidence="2">
    <location>
        <begin position="57"/>
        <end position="112"/>
    </location>
</feature>
<proteinExistence type="predicted"/>
<evidence type="ECO:0000259" key="2">
    <source>
        <dbReference type="Pfam" id="PF03771"/>
    </source>
</evidence>
<dbReference type="RefSeq" id="WP_344480460.1">
    <property type="nucleotide sequence ID" value="NZ_BAAASB010000014.1"/>
</dbReference>
<dbReference type="EMBL" id="JBHSKP010000013">
    <property type="protein sequence ID" value="MFC5154021.1"/>
    <property type="molecule type" value="Genomic_DNA"/>
</dbReference>
<dbReference type="InterPro" id="IPR005523">
    <property type="entry name" value="DUF317_SPDY"/>
</dbReference>
<organism evidence="3 4">
    <name type="scientific">Streptomyces amakusaensis</name>
    <dbReference type="NCBI Taxonomy" id="67271"/>
    <lineage>
        <taxon>Bacteria</taxon>
        <taxon>Bacillati</taxon>
        <taxon>Actinomycetota</taxon>
        <taxon>Actinomycetes</taxon>
        <taxon>Kitasatosporales</taxon>
        <taxon>Streptomycetaceae</taxon>
        <taxon>Streptomyces</taxon>
    </lineage>
</organism>
<protein>
    <submittedName>
        <fullName evidence="3">DUF317 domain-containing protein</fullName>
    </submittedName>
</protein>
<evidence type="ECO:0000256" key="1">
    <source>
        <dbReference type="SAM" id="MobiDB-lite"/>
    </source>
</evidence>
<accession>A0ABW0ALP6</accession>